<dbReference type="Proteomes" id="UP001515480">
    <property type="component" value="Unassembled WGS sequence"/>
</dbReference>
<organism evidence="4 5">
    <name type="scientific">Prymnesium parvum</name>
    <name type="common">Toxic golden alga</name>
    <dbReference type="NCBI Taxonomy" id="97485"/>
    <lineage>
        <taxon>Eukaryota</taxon>
        <taxon>Haptista</taxon>
        <taxon>Haptophyta</taxon>
        <taxon>Prymnesiophyceae</taxon>
        <taxon>Prymnesiales</taxon>
        <taxon>Prymnesiaceae</taxon>
        <taxon>Prymnesium</taxon>
    </lineage>
</organism>
<evidence type="ECO:0000259" key="3">
    <source>
        <dbReference type="PROSITE" id="PS50042"/>
    </source>
</evidence>
<feature type="domain" description="Cyclic nucleotide-binding" evidence="3">
    <location>
        <begin position="178"/>
        <end position="223"/>
    </location>
</feature>
<dbReference type="Gene3D" id="2.60.120.10">
    <property type="entry name" value="Jelly Rolls"/>
    <property type="match status" value="1"/>
</dbReference>
<evidence type="ECO:0000313" key="5">
    <source>
        <dbReference type="Proteomes" id="UP001515480"/>
    </source>
</evidence>
<feature type="region of interest" description="Disordered" evidence="2">
    <location>
        <begin position="318"/>
        <end position="340"/>
    </location>
</feature>
<keyword evidence="1" id="KW-0175">Coiled coil</keyword>
<reference evidence="4 5" key="1">
    <citation type="journal article" date="2024" name="Science">
        <title>Giant polyketide synthase enzymes in the biosynthesis of giant marine polyether toxins.</title>
        <authorList>
            <person name="Fallon T.R."/>
            <person name="Shende V.V."/>
            <person name="Wierzbicki I.H."/>
            <person name="Pendleton A.L."/>
            <person name="Watervoot N.F."/>
            <person name="Auber R.P."/>
            <person name="Gonzalez D.J."/>
            <person name="Wisecaver J.H."/>
            <person name="Moore B.S."/>
        </authorList>
    </citation>
    <scope>NUCLEOTIDE SEQUENCE [LARGE SCALE GENOMIC DNA]</scope>
    <source>
        <strain evidence="4 5">12B1</strain>
    </source>
</reference>
<dbReference type="InterPro" id="IPR014710">
    <property type="entry name" value="RmlC-like_jellyroll"/>
</dbReference>
<feature type="coiled-coil region" evidence="1">
    <location>
        <begin position="291"/>
        <end position="318"/>
    </location>
</feature>
<name>A0AB34IH94_PRYPA</name>
<dbReference type="EMBL" id="JBGBPQ010000027">
    <property type="protein sequence ID" value="KAL1498736.1"/>
    <property type="molecule type" value="Genomic_DNA"/>
</dbReference>
<accession>A0AB34IH94</accession>
<sequence>MAAAERVAPPWLSPRLHSTSIRHHATRWRSSVAALALACLVGYALSNAHCRHHLSALLRQNATLESALKNASFCLNYVGIVTKGELSLRLTSLLATGCSHATLWTKWPHLNWVQIALQSGLLLRALRLTCRVWEKQRFRLTAQELALYRAHLESHGLSQREFYALLQAGAEWRTAGGAGELIQEEGSLVHRFVLLHAGTCAVFSGGTRVSTLGPGDLVGEAAFARAADSGEGRRSHRSSSWAKVEQMVRSRASATVVSAGPVEYLAWPMGRLEEALEKSSSAKACLMTMIAAALAQKLRKATKRIEAAEVARIALQAQKAPASSAVSSSSGTSLSELAAE</sequence>
<dbReference type="PROSITE" id="PS50042">
    <property type="entry name" value="CNMP_BINDING_3"/>
    <property type="match status" value="1"/>
</dbReference>
<keyword evidence="5" id="KW-1185">Reference proteome</keyword>
<dbReference type="AlphaFoldDB" id="A0AB34IH94"/>
<evidence type="ECO:0000313" key="4">
    <source>
        <dbReference type="EMBL" id="KAL1498736.1"/>
    </source>
</evidence>
<comment type="caution">
    <text evidence="4">The sequence shown here is derived from an EMBL/GenBank/DDBJ whole genome shotgun (WGS) entry which is preliminary data.</text>
</comment>
<gene>
    <name evidence="4" type="ORF">AB1Y20_014046</name>
</gene>
<evidence type="ECO:0000256" key="2">
    <source>
        <dbReference type="SAM" id="MobiDB-lite"/>
    </source>
</evidence>
<dbReference type="InterPro" id="IPR018490">
    <property type="entry name" value="cNMP-bd_dom_sf"/>
</dbReference>
<protein>
    <recommendedName>
        <fullName evidence="3">Cyclic nucleotide-binding domain-containing protein</fullName>
    </recommendedName>
</protein>
<dbReference type="SUPFAM" id="SSF51206">
    <property type="entry name" value="cAMP-binding domain-like"/>
    <property type="match status" value="1"/>
</dbReference>
<evidence type="ECO:0000256" key="1">
    <source>
        <dbReference type="SAM" id="Coils"/>
    </source>
</evidence>
<proteinExistence type="predicted"/>
<dbReference type="InterPro" id="IPR000595">
    <property type="entry name" value="cNMP-bd_dom"/>
</dbReference>